<evidence type="ECO:0000259" key="4">
    <source>
        <dbReference type="Pfam" id="PF03241"/>
    </source>
</evidence>
<evidence type="ECO:0000256" key="2">
    <source>
        <dbReference type="ARBA" id="ARBA00022827"/>
    </source>
</evidence>
<dbReference type="Pfam" id="PF11794">
    <property type="entry name" value="HpaB_N"/>
    <property type="match status" value="1"/>
</dbReference>
<dbReference type="PANTHER" id="PTHR36117">
    <property type="entry name" value="4-HYDROXYPHENYLACETATE 3-MONOOXYGENASE-RELATED"/>
    <property type="match status" value="1"/>
</dbReference>
<dbReference type="PIRSF" id="PIRSF000331">
    <property type="entry name" value="HpaA_HpaB"/>
    <property type="match status" value="1"/>
</dbReference>
<evidence type="ECO:0000256" key="3">
    <source>
        <dbReference type="ARBA" id="ARBA00023002"/>
    </source>
</evidence>
<dbReference type="InterPro" id="IPR024719">
    <property type="entry name" value="HpaB/PvcC/4-BUDH_C"/>
</dbReference>
<dbReference type="GO" id="GO:0016627">
    <property type="term" value="F:oxidoreductase activity, acting on the CH-CH group of donors"/>
    <property type="evidence" value="ECO:0007669"/>
    <property type="project" value="InterPro"/>
</dbReference>
<dbReference type="Gene3D" id="1.10.3140.10">
    <property type="entry name" value="4-hydroxybutyryl-coa dehydratase, domain 1"/>
    <property type="match status" value="1"/>
</dbReference>
<evidence type="ECO:0000259" key="5">
    <source>
        <dbReference type="Pfam" id="PF11794"/>
    </source>
</evidence>
<gene>
    <name evidence="6" type="ORF">AVDCRST_MAG77-5676</name>
</gene>
<dbReference type="Pfam" id="PF03241">
    <property type="entry name" value="HpaB"/>
    <property type="match status" value="1"/>
</dbReference>
<dbReference type="EMBL" id="CADCTC010000294">
    <property type="protein sequence ID" value="CAA9301145.1"/>
    <property type="molecule type" value="Genomic_DNA"/>
</dbReference>
<dbReference type="AlphaFoldDB" id="A0A6J4KCF7"/>
<dbReference type="PANTHER" id="PTHR36117:SF3">
    <property type="entry name" value="4-HYDROXYPHENYLACETATE 3-MONOOXYGENASE-RELATED"/>
    <property type="match status" value="1"/>
</dbReference>
<organism evidence="6">
    <name type="scientific">uncultured Chloroflexota bacterium</name>
    <dbReference type="NCBI Taxonomy" id="166587"/>
    <lineage>
        <taxon>Bacteria</taxon>
        <taxon>Bacillati</taxon>
        <taxon>Chloroflexota</taxon>
        <taxon>environmental samples</taxon>
    </lineage>
</organism>
<sequence>MPLRTPEQYFQSLRDARRVYYRGRAVPDVLDHPVIGLAARHAAIDYEMAEDPRYRDLAVVDGTSRYFVPPRSTDDLLSRSRLIETATRLGGTLVVLIKEIGTDALFGLSIVAHEMDKRLGTPYAERVRAFHKHCAEGDLALAVAQTDVKGDRGLGPAEQAARGHPDAYLRIVERRPDGIVVRGAKAHTSVSTNANELIVLPTRAMAEADADYAVAFAIPVDTPGVTLIASPHGGGDKNTFEHPIAARHKMMETLTVFEDVFVPNERVFMAGEWQFAGPLALTFVEYHRFTAVSYKLPLVDALVGVALLLAEYNGVERAGHVRDKLSWLIAYAEGLRALTHMAAHRCQRHPTVLGGEIAVPDPLTVNTAKLHFASNYHQAVARVQDIAGGLLVTGPAEEDLGAELGDRVRHYLGGKLGTDTEARLRALNLASDLTASDFGGYQEVLAVHAEGSIEAEKLTILRNYDHRTARDYARQLADTGRGA</sequence>
<dbReference type="Gene3D" id="1.20.140.10">
    <property type="entry name" value="Butyryl-CoA Dehydrogenase, subunit A, domain 3"/>
    <property type="match status" value="1"/>
</dbReference>
<accession>A0A6J4KCF7</accession>
<dbReference type="InterPro" id="IPR009100">
    <property type="entry name" value="AcylCoA_DH/oxidase_NM_dom_sf"/>
</dbReference>
<dbReference type="InterPro" id="IPR036250">
    <property type="entry name" value="AcylCo_DH-like_C"/>
</dbReference>
<dbReference type="Gene3D" id="2.40.110.10">
    <property type="entry name" value="Butyryl-CoA Dehydrogenase, subunit A, domain 2"/>
    <property type="match status" value="1"/>
</dbReference>
<dbReference type="EC" id="1.14.13.3" evidence="6"/>
<feature type="domain" description="HpaB/PvcC/4-BUDH N-terminal" evidence="5">
    <location>
        <begin position="5"/>
        <end position="269"/>
    </location>
</feature>
<dbReference type="SUPFAM" id="SSF47203">
    <property type="entry name" value="Acyl-CoA dehydrogenase C-terminal domain-like"/>
    <property type="match status" value="1"/>
</dbReference>
<evidence type="ECO:0000256" key="1">
    <source>
        <dbReference type="ARBA" id="ARBA00022630"/>
    </source>
</evidence>
<dbReference type="SUPFAM" id="SSF56645">
    <property type="entry name" value="Acyl-CoA dehydrogenase NM domain-like"/>
    <property type="match status" value="1"/>
</dbReference>
<dbReference type="GO" id="GO:0004497">
    <property type="term" value="F:monooxygenase activity"/>
    <property type="evidence" value="ECO:0007669"/>
    <property type="project" value="UniProtKB-KW"/>
</dbReference>
<dbReference type="InterPro" id="IPR046373">
    <property type="entry name" value="Acyl-CoA_Oxase/DH_mid-dom_sf"/>
</dbReference>
<dbReference type="InterPro" id="IPR004925">
    <property type="entry name" value="HpaB/PvcC/4-BUDH"/>
</dbReference>
<feature type="domain" description="HpaB/PvcC/4-BUDH C-terminal" evidence="4">
    <location>
        <begin position="280"/>
        <end position="477"/>
    </location>
</feature>
<reference evidence="6" key="1">
    <citation type="submission" date="2020-02" db="EMBL/GenBank/DDBJ databases">
        <authorList>
            <person name="Meier V. D."/>
        </authorList>
    </citation>
    <scope>NUCLEOTIDE SEQUENCE</scope>
    <source>
        <strain evidence="6">AVDCRST_MAG77</strain>
    </source>
</reference>
<keyword evidence="3 6" id="KW-0560">Oxidoreductase</keyword>
<keyword evidence="1" id="KW-0285">Flavoprotein</keyword>
<proteinExistence type="predicted"/>
<evidence type="ECO:0000313" key="6">
    <source>
        <dbReference type="EMBL" id="CAA9301145.1"/>
    </source>
</evidence>
<protein>
    <submittedName>
        <fullName evidence="6">4-hydroxyphenylacetate 3-monooxygenase</fullName>
        <ecNumber evidence="6">1.14.13.3</ecNumber>
    </submittedName>
</protein>
<keyword evidence="6" id="KW-0503">Monooxygenase</keyword>
<name>A0A6J4KCF7_9CHLR</name>
<keyword evidence="2" id="KW-0274">FAD</keyword>
<dbReference type="InterPro" id="IPR024674">
    <property type="entry name" value="HpaB/PvcC/4-BUDH_N"/>
</dbReference>